<proteinExistence type="predicted"/>
<evidence type="ECO:0000313" key="1">
    <source>
        <dbReference type="EMBL" id="KAF9648070.1"/>
    </source>
</evidence>
<keyword evidence="2" id="KW-1185">Reference proteome</keyword>
<evidence type="ECO:0000313" key="2">
    <source>
        <dbReference type="Proteomes" id="UP000886501"/>
    </source>
</evidence>
<sequence>PSLSSSFHAHSHSTVHRVRCDLKDLPVSKAGRHPSCSNCKERGLKCVDEYGQVKSVKLLRRGRRLQQAEALYGKVKAGEDDDILLTGPSPPPNVTPMPTPPFFESQFWRRFQLQRPVIEPHEFVARFIASQNGKSDSLGITGRLLAMSLVVWASSFGIDENGQSIDPLGDHIHQYQEHKARTNEMVKEMLYLIDIHGILRKPSWDGVRILLMILPLAQDVQSNLERLAMYESTINLIYALTSIAAVSSVNSGKGEYVDALVRARIFWSGILHDWMVNGLRGGRMFLNDFDLGLFEETLPPLDPSNSRADISHLETYSMIYRYFTLPLQLASACRLVHTAVTGPEARRKNTVDEERLQRAWGILDKAWSEIDQIRSSDLSGSAFTPQEIEAYIASWKIFVFECNNIIREALKQRLDKFGIITDRSLETPSHDYRGVVQRLYSIAQSKCHYLVRAVGSIIKQHLGTSFFQYDAFQIRDGVFFAALLLANDPIGSTEDINLCVSALREMKWAYSKSEEREQSVRMVWQAKGSGSRHEPNPVLPSSYPPSYPAPSVGHYTRPTMLPRVEVPVLTSVSSGSSSDEPHWPASAVSNSDTSSPGSFHHGLGSPTSKSTSQLHVSGTPPLPPTSEGYPTPTHHYVPQPEVSQYFDHFTYSHPPTGKGSPFEPEASPTVYYSQDFNNPTVTNFFSDSSLPPIPGASASYPTTQFYYSGN</sequence>
<feature type="non-terminal residue" evidence="1">
    <location>
        <position position="1"/>
    </location>
</feature>
<name>A0ACB6ZE94_THEGA</name>
<reference evidence="1" key="1">
    <citation type="submission" date="2019-10" db="EMBL/GenBank/DDBJ databases">
        <authorList>
            <consortium name="DOE Joint Genome Institute"/>
            <person name="Kuo A."/>
            <person name="Miyauchi S."/>
            <person name="Kiss E."/>
            <person name="Drula E."/>
            <person name="Kohler A."/>
            <person name="Sanchez-Garcia M."/>
            <person name="Andreopoulos B."/>
            <person name="Barry K.W."/>
            <person name="Bonito G."/>
            <person name="Buee M."/>
            <person name="Carver A."/>
            <person name="Chen C."/>
            <person name="Cichocki N."/>
            <person name="Clum A."/>
            <person name="Culley D."/>
            <person name="Crous P.W."/>
            <person name="Fauchery L."/>
            <person name="Girlanda M."/>
            <person name="Hayes R."/>
            <person name="Keri Z."/>
            <person name="Labutti K."/>
            <person name="Lipzen A."/>
            <person name="Lombard V."/>
            <person name="Magnuson J."/>
            <person name="Maillard F."/>
            <person name="Morin E."/>
            <person name="Murat C."/>
            <person name="Nolan M."/>
            <person name="Ohm R."/>
            <person name="Pangilinan J."/>
            <person name="Pereira M."/>
            <person name="Perotto S."/>
            <person name="Peter M."/>
            <person name="Riley R."/>
            <person name="Sitrit Y."/>
            <person name="Stielow B."/>
            <person name="Szollosi G."/>
            <person name="Zifcakova L."/>
            <person name="Stursova M."/>
            <person name="Spatafora J.W."/>
            <person name="Tedersoo L."/>
            <person name="Vaario L.-M."/>
            <person name="Yamada A."/>
            <person name="Yan M."/>
            <person name="Wang P."/>
            <person name="Xu J."/>
            <person name="Bruns T."/>
            <person name="Baldrian P."/>
            <person name="Vilgalys R."/>
            <person name="Henrissat B."/>
            <person name="Grigoriev I.V."/>
            <person name="Hibbett D."/>
            <person name="Nagy L.G."/>
            <person name="Martin F.M."/>
        </authorList>
    </citation>
    <scope>NUCLEOTIDE SEQUENCE</scope>
    <source>
        <strain evidence="1">P2</strain>
    </source>
</reference>
<protein>
    <submittedName>
        <fullName evidence="1">Uncharacterized protein</fullName>
    </submittedName>
</protein>
<gene>
    <name evidence="1" type="ORF">BDM02DRAFT_3242701</name>
</gene>
<accession>A0ACB6ZE94</accession>
<organism evidence="1 2">
    <name type="scientific">Thelephora ganbajun</name>
    <name type="common">Ganba fungus</name>
    <dbReference type="NCBI Taxonomy" id="370292"/>
    <lineage>
        <taxon>Eukaryota</taxon>
        <taxon>Fungi</taxon>
        <taxon>Dikarya</taxon>
        <taxon>Basidiomycota</taxon>
        <taxon>Agaricomycotina</taxon>
        <taxon>Agaricomycetes</taxon>
        <taxon>Thelephorales</taxon>
        <taxon>Thelephoraceae</taxon>
        <taxon>Thelephora</taxon>
    </lineage>
</organism>
<dbReference type="Proteomes" id="UP000886501">
    <property type="component" value="Unassembled WGS sequence"/>
</dbReference>
<reference evidence="1" key="2">
    <citation type="journal article" date="2020" name="Nat. Commun.">
        <title>Large-scale genome sequencing of mycorrhizal fungi provides insights into the early evolution of symbiotic traits.</title>
        <authorList>
            <person name="Miyauchi S."/>
            <person name="Kiss E."/>
            <person name="Kuo A."/>
            <person name="Drula E."/>
            <person name="Kohler A."/>
            <person name="Sanchez-Garcia M."/>
            <person name="Morin E."/>
            <person name="Andreopoulos B."/>
            <person name="Barry K.W."/>
            <person name="Bonito G."/>
            <person name="Buee M."/>
            <person name="Carver A."/>
            <person name="Chen C."/>
            <person name="Cichocki N."/>
            <person name="Clum A."/>
            <person name="Culley D."/>
            <person name="Crous P.W."/>
            <person name="Fauchery L."/>
            <person name="Girlanda M."/>
            <person name="Hayes R.D."/>
            <person name="Keri Z."/>
            <person name="LaButti K."/>
            <person name="Lipzen A."/>
            <person name="Lombard V."/>
            <person name="Magnuson J."/>
            <person name="Maillard F."/>
            <person name="Murat C."/>
            <person name="Nolan M."/>
            <person name="Ohm R.A."/>
            <person name="Pangilinan J."/>
            <person name="Pereira M.F."/>
            <person name="Perotto S."/>
            <person name="Peter M."/>
            <person name="Pfister S."/>
            <person name="Riley R."/>
            <person name="Sitrit Y."/>
            <person name="Stielow J.B."/>
            <person name="Szollosi G."/>
            <person name="Zifcakova L."/>
            <person name="Stursova M."/>
            <person name="Spatafora J.W."/>
            <person name="Tedersoo L."/>
            <person name="Vaario L.M."/>
            <person name="Yamada A."/>
            <person name="Yan M."/>
            <person name="Wang P."/>
            <person name="Xu J."/>
            <person name="Bruns T."/>
            <person name="Baldrian P."/>
            <person name="Vilgalys R."/>
            <person name="Dunand C."/>
            <person name="Henrissat B."/>
            <person name="Grigoriev I.V."/>
            <person name="Hibbett D."/>
            <person name="Nagy L.G."/>
            <person name="Martin F.M."/>
        </authorList>
    </citation>
    <scope>NUCLEOTIDE SEQUENCE</scope>
    <source>
        <strain evidence="1">P2</strain>
    </source>
</reference>
<dbReference type="EMBL" id="MU118020">
    <property type="protein sequence ID" value="KAF9648070.1"/>
    <property type="molecule type" value="Genomic_DNA"/>
</dbReference>
<comment type="caution">
    <text evidence="1">The sequence shown here is derived from an EMBL/GenBank/DDBJ whole genome shotgun (WGS) entry which is preliminary data.</text>
</comment>